<feature type="transmembrane region" description="Helical" evidence="7">
    <location>
        <begin position="374"/>
        <end position="397"/>
    </location>
</feature>
<evidence type="ECO:0000256" key="1">
    <source>
        <dbReference type="ARBA" id="ARBA00004651"/>
    </source>
</evidence>
<evidence type="ECO:0000256" key="5">
    <source>
        <dbReference type="ARBA" id="ARBA00022989"/>
    </source>
</evidence>
<comment type="caution">
    <text evidence="8">The sequence shown here is derived from an EMBL/GenBank/DDBJ whole genome shotgun (WGS) entry which is preliminary data.</text>
</comment>
<keyword evidence="3" id="KW-1003">Cell membrane</keyword>
<name>A0ABU5GRB9_9GAMM</name>
<dbReference type="InterPro" id="IPR014047">
    <property type="entry name" value="Chr_Tranpt_l_chain"/>
</dbReference>
<evidence type="ECO:0000313" key="9">
    <source>
        <dbReference type="Proteomes" id="UP001294570"/>
    </source>
</evidence>
<feature type="transmembrane region" description="Helical" evidence="7">
    <location>
        <begin position="12"/>
        <end position="33"/>
    </location>
</feature>
<feature type="transmembrane region" description="Helical" evidence="7">
    <location>
        <begin position="145"/>
        <end position="178"/>
    </location>
</feature>
<evidence type="ECO:0000313" key="8">
    <source>
        <dbReference type="EMBL" id="MDY7219077.1"/>
    </source>
</evidence>
<dbReference type="PANTHER" id="PTHR33567:SF3">
    <property type="entry name" value="CHROMATE ION TRANSPORTER (EUROFUNG)"/>
    <property type="match status" value="1"/>
</dbReference>
<evidence type="ECO:0000256" key="6">
    <source>
        <dbReference type="ARBA" id="ARBA00023136"/>
    </source>
</evidence>
<evidence type="ECO:0000256" key="2">
    <source>
        <dbReference type="ARBA" id="ARBA00005262"/>
    </source>
</evidence>
<dbReference type="InterPro" id="IPR003370">
    <property type="entry name" value="Chromate_transpt"/>
</dbReference>
<dbReference type="Pfam" id="PF02417">
    <property type="entry name" value="Chromate_transp"/>
    <property type="match status" value="2"/>
</dbReference>
<feature type="transmembrane region" description="Helical" evidence="7">
    <location>
        <begin position="198"/>
        <end position="218"/>
    </location>
</feature>
<organism evidence="8 9">
    <name type="scientific">Denitrificimonas halotolerans</name>
    <dbReference type="NCBI Taxonomy" id="3098930"/>
    <lineage>
        <taxon>Bacteria</taxon>
        <taxon>Pseudomonadati</taxon>
        <taxon>Pseudomonadota</taxon>
        <taxon>Gammaproteobacteria</taxon>
        <taxon>Pseudomonadales</taxon>
        <taxon>Pseudomonadaceae</taxon>
        <taxon>Denitrificimonas</taxon>
    </lineage>
</organism>
<dbReference type="RefSeq" id="WP_321553170.1">
    <property type="nucleotide sequence ID" value="NZ_JAXIVU010000005.1"/>
</dbReference>
<comment type="similarity">
    <text evidence="2">Belongs to the chromate ion transporter (CHR) (TC 2.A.51) family.</text>
</comment>
<protein>
    <submittedName>
        <fullName evidence="8">Chromate efflux transporter</fullName>
    </submittedName>
</protein>
<sequence length="398" mass="42241">MHAKNYKVVFEVFLTFLKLGLTSFGGPTAHIGYFRQEFIVRRNWLSESQFAQLLALCQFLPGPASSQLGLGLGLLRSGWAGALAAFIGFTLPSAALLFVFSTLLPLLSSGVGEAALQGLKLVALPVVLQGVLGMHRQLCPDMPRFIIAVLVMVLLLLTEQFWLQPLAIVLGGVAGLILCRNIQPLHDADLVVSYGPKLGWGLLIGFAVLLLGLPVLSYGNEGLLAVMETFYRVGALVFGGGHVVLPLLQDAVVAPGWVLAEDFLAGYGAAQAVPGPMFTLAAFLGERLPAGQGGLLGAGVALGAIFLPGFLLLVGVLPLWQVIARHKNIVQVIAGVNAAVVGLLAAALYDPIWISTVHHWTDLIIAGVGLAMLRYWHVSVLLVVLWCVLGNIAVFVLL</sequence>
<feature type="transmembrane region" description="Helical" evidence="7">
    <location>
        <begin position="295"/>
        <end position="320"/>
    </location>
</feature>
<gene>
    <name evidence="8" type="primary">chrA</name>
    <name evidence="8" type="ORF">TOI97_05770</name>
</gene>
<keyword evidence="4 7" id="KW-0812">Transmembrane</keyword>
<comment type="subcellular location">
    <subcellularLocation>
        <location evidence="1">Cell membrane</location>
        <topology evidence="1">Multi-pass membrane protein</topology>
    </subcellularLocation>
</comment>
<feature type="transmembrane region" description="Helical" evidence="7">
    <location>
        <begin position="53"/>
        <end position="75"/>
    </location>
</feature>
<dbReference type="EMBL" id="JAXIVU010000005">
    <property type="protein sequence ID" value="MDY7219077.1"/>
    <property type="molecule type" value="Genomic_DNA"/>
</dbReference>
<reference evidence="8 9" key="1">
    <citation type="submission" date="2023-12" db="EMBL/GenBank/DDBJ databases">
        <title>Denitrificimonas halotolerans sp. nov.,a novel species isolated from landfill leachate.</title>
        <authorList>
            <person name="Wang S."/>
        </authorList>
    </citation>
    <scope>NUCLEOTIDE SEQUENCE [LARGE SCALE GENOMIC DNA]</scope>
    <source>
        <strain evidence="8 9">JX-1</strain>
    </source>
</reference>
<dbReference type="NCBIfam" id="TIGR00937">
    <property type="entry name" value="2A51"/>
    <property type="match status" value="1"/>
</dbReference>
<feature type="transmembrane region" description="Helical" evidence="7">
    <location>
        <begin position="82"/>
        <end position="108"/>
    </location>
</feature>
<proteinExistence type="inferred from homology"/>
<evidence type="ECO:0000256" key="7">
    <source>
        <dbReference type="SAM" id="Phobius"/>
    </source>
</evidence>
<feature type="transmembrane region" description="Helical" evidence="7">
    <location>
        <begin position="332"/>
        <end position="354"/>
    </location>
</feature>
<evidence type="ECO:0000256" key="3">
    <source>
        <dbReference type="ARBA" id="ARBA00022475"/>
    </source>
</evidence>
<feature type="transmembrane region" description="Helical" evidence="7">
    <location>
        <begin position="114"/>
        <end position="133"/>
    </location>
</feature>
<keyword evidence="6 7" id="KW-0472">Membrane</keyword>
<dbReference type="Proteomes" id="UP001294570">
    <property type="component" value="Unassembled WGS sequence"/>
</dbReference>
<evidence type="ECO:0000256" key="4">
    <source>
        <dbReference type="ARBA" id="ARBA00022692"/>
    </source>
</evidence>
<dbReference type="PIRSF" id="PIRSF004810">
    <property type="entry name" value="ChrA"/>
    <property type="match status" value="1"/>
</dbReference>
<keyword evidence="5 7" id="KW-1133">Transmembrane helix</keyword>
<feature type="transmembrane region" description="Helical" evidence="7">
    <location>
        <begin position="230"/>
        <end position="248"/>
    </location>
</feature>
<keyword evidence="9" id="KW-1185">Reference proteome</keyword>
<accession>A0ABU5GRB9</accession>
<dbReference type="PANTHER" id="PTHR33567">
    <property type="entry name" value="CHROMATE ION TRANSPORTER (EUROFUNG)"/>
    <property type="match status" value="1"/>
</dbReference>